<dbReference type="Gene3D" id="3.10.129.10">
    <property type="entry name" value="Hotdog Thioesterase"/>
    <property type="match status" value="1"/>
</dbReference>
<organism evidence="1 2">
    <name type="scientific">Sinorhizobium fredii (strain USDA 257)</name>
    <dbReference type="NCBI Taxonomy" id="1185652"/>
    <lineage>
        <taxon>Bacteria</taxon>
        <taxon>Pseudomonadati</taxon>
        <taxon>Pseudomonadota</taxon>
        <taxon>Alphaproteobacteria</taxon>
        <taxon>Hyphomicrobiales</taxon>
        <taxon>Rhizobiaceae</taxon>
        <taxon>Sinorhizobium/Ensifer group</taxon>
        <taxon>Sinorhizobium</taxon>
    </lineage>
</organism>
<evidence type="ECO:0000313" key="2">
    <source>
        <dbReference type="Proteomes" id="UP000006180"/>
    </source>
</evidence>
<gene>
    <name evidence="1" type="ORF">USDA257_c17420</name>
</gene>
<sequence>MPSPTFTTTAVDERPQENALLTLEATVDHQWIDYNGHMTEWQYYKVLADAGENFLRAMGFTEDYRLKGFSFFSVEGHLRNLRECRTGTPLRVFTEMIGYDDVRLHIYQYVVDAAKDVVLATGEHLMLHVDTARRRAAPIDHYMRECLSRALERWKPHQAPKGLGAATRRVSA</sequence>
<evidence type="ECO:0000313" key="1">
    <source>
        <dbReference type="EMBL" id="AFL50330.1"/>
    </source>
</evidence>
<dbReference type="KEGG" id="sfd:USDA257_c17420"/>
<dbReference type="InterPro" id="IPR029069">
    <property type="entry name" value="HotDog_dom_sf"/>
</dbReference>
<dbReference type="RefSeq" id="WP_014762511.1">
    <property type="nucleotide sequence ID" value="NC_018000.1"/>
</dbReference>
<dbReference type="EMBL" id="CP003563">
    <property type="protein sequence ID" value="AFL50330.1"/>
    <property type="molecule type" value="Genomic_DNA"/>
</dbReference>
<dbReference type="EC" id="1.1.1.157" evidence="1"/>
<proteinExistence type="predicted"/>
<dbReference type="SUPFAM" id="SSF54637">
    <property type="entry name" value="Thioesterase/thiol ester dehydrase-isomerase"/>
    <property type="match status" value="1"/>
</dbReference>
<name>I3X374_SINF2</name>
<dbReference type="HOGENOM" id="CLU_101141_6_0_5"/>
<reference evidence="1 2" key="1">
    <citation type="journal article" date="2012" name="J. Bacteriol.">
        <title>Complete genome sequence of the broad-host-range strain Sinorhizobium fredii USDA257.</title>
        <authorList>
            <person name="Schuldes J."/>
            <person name="Rodriguez Orbegoso M."/>
            <person name="Schmeisser C."/>
            <person name="Krishnan H.B."/>
            <person name="Daniel R."/>
            <person name="Streit W.R."/>
        </authorList>
    </citation>
    <scope>NUCLEOTIDE SEQUENCE [LARGE SCALE GENOMIC DNA]</scope>
    <source>
        <strain evidence="1 2">USDA 257</strain>
    </source>
</reference>
<dbReference type="Proteomes" id="UP000006180">
    <property type="component" value="Chromosome"/>
</dbReference>
<protein>
    <submittedName>
        <fullName evidence="1">3-hydroxybutyryl-CoA dehydrogenase</fullName>
        <ecNumber evidence="1">1.1.1.157</ecNumber>
    </submittedName>
</protein>
<dbReference type="AlphaFoldDB" id="I3X374"/>
<keyword evidence="1" id="KW-0560">Oxidoreductase</keyword>
<dbReference type="eggNOG" id="COG0824">
    <property type="taxonomic scope" value="Bacteria"/>
</dbReference>
<accession>I3X374</accession>
<dbReference type="Pfam" id="PF13279">
    <property type="entry name" value="4HBT_2"/>
    <property type="match status" value="1"/>
</dbReference>
<dbReference type="CDD" id="cd00586">
    <property type="entry name" value="4HBT"/>
    <property type="match status" value="1"/>
</dbReference>
<dbReference type="GO" id="GO:0008691">
    <property type="term" value="F:3-hydroxybutyryl-CoA dehydrogenase activity"/>
    <property type="evidence" value="ECO:0007669"/>
    <property type="project" value="UniProtKB-EC"/>
</dbReference>
<dbReference type="STRING" id="1185652.USDA257_c17420"/>